<dbReference type="Gene3D" id="1.10.260.40">
    <property type="entry name" value="lambda repressor-like DNA-binding domains"/>
    <property type="match status" value="1"/>
</dbReference>
<dbReference type="Gene3D" id="3.40.50.2300">
    <property type="match status" value="2"/>
</dbReference>
<dbReference type="GO" id="GO:0000976">
    <property type="term" value="F:transcription cis-regulatory region binding"/>
    <property type="evidence" value="ECO:0007669"/>
    <property type="project" value="TreeGrafter"/>
</dbReference>
<keyword evidence="3" id="KW-0804">Transcription</keyword>
<keyword evidence="1" id="KW-0805">Transcription regulation</keyword>
<name>A0AAN1VEX8_9BORD</name>
<dbReference type="InterPro" id="IPR028082">
    <property type="entry name" value="Peripla_BP_I"/>
</dbReference>
<gene>
    <name evidence="5" type="ORF">CS347_04160</name>
</gene>
<dbReference type="PANTHER" id="PTHR30146:SF138">
    <property type="entry name" value="TRANSCRIPTIONAL REGULATORY PROTEIN"/>
    <property type="match status" value="1"/>
</dbReference>
<dbReference type="InterPro" id="IPR010982">
    <property type="entry name" value="Lambda_DNA-bd_dom_sf"/>
</dbReference>
<evidence type="ECO:0000259" key="4">
    <source>
        <dbReference type="PROSITE" id="PS50932"/>
    </source>
</evidence>
<dbReference type="EMBL" id="CP024172">
    <property type="protein sequence ID" value="AZW16033.1"/>
    <property type="molecule type" value="Genomic_DNA"/>
</dbReference>
<dbReference type="Proteomes" id="UP000282741">
    <property type="component" value="Chromosome"/>
</dbReference>
<dbReference type="SUPFAM" id="SSF47413">
    <property type="entry name" value="lambda repressor-like DNA-binding domains"/>
    <property type="match status" value="1"/>
</dbReference>
<dbReference type="InterPro" id="IPR046335">
    <property type="entry name" value="LacI/GalR-like_sensor"/>
</dbReference>
<protein>
    <submittedName>
        <fullName evidence="5">LacI family transcriptional regulator</fullName>
    </submittedName>
</protein>
<evidence type="ECO:0000256" key="1">
    <source>
        <dbReference type="ARBA" id="ARBA00023015"/>
    </source>
</evidence>
<sequence>MPIPKSPRPRATSYDVAIAAGVAQSTVSRCFQAGSNISEETRRHVLTVAQRLGYTPNSLARSLITRRSNVIGVLVTRYTLHGTPSLLYTLGDELALAGQHMILLPVDDDSGVQEALRGLGGYPLDGLIACASMQPADIENLAARGVPVLFFNRQSGSPHADSVSTDHGAAARQLARDMAAAGGRDFLCLSGPASSPVGRERIKGFQAGLRAAGRPAPRVLDGGFSYDQARAVFLDAMREGAPPDAVFCANDQMAMGVIDACRHQLGWPVPGRLMVAGFDDVPEGARPPYRITTIRQPIEAMARRAVELLLARRQQPGRAALIERYPGERVVRESAL</sequence>
<dbReference type="Pfam" id="PF13377">
    <property type="entry name" value="Peripla_BP_3"/>
    <property type="match status" value="1"/>
</dbReference>
<evidence type="ECO:0000313" key="5">
    <source>
        <dbReference type="EMBL" id="AZW16033.1"/>
    </source>
</evidence>
<dbReference type="Pfam" id="PF00356">
    <property type="entry name" value="LacI"/>
    <property type="match status" value="1"/>
</dbReference>
<dbReference type="CDD" id="cd01392">
    <property type="entry name" value="HTH_LacI"/>
    <property type="match status" value="1"/>
</dbReference>
<evidence type="ECO:0000256" key="3">
    <source>
        <dbReference type="ARBA" id="ARBA00023163"/>
    </source>
</evidence>
<dbReference type="SUPFAM" id="SSF53822">
    <property type="entry name" value="Periplasmic binding protein-like I"/>
    <property type="match status" value="1"/>
</dbReference>
<evidence type="ECO:0000313" key="6">
    <source>
        <dbReference type="Proteomes" id="UP000282741"/>
    </source>
</evidence>
<dbReference type="PROSITE" id="PS50932">
    <property type="entry name" value="HTH_LACI_2"/>
    <property type="match status" value="1"/>
</dbReference>
<organism evidence="5 6">
    <name type="scientific">Bordetella hinzii</name>
    <dbReference type="NCBI Taxonomy" id="103855"/>
    <lineage>
        <taxon>Bacteria</taxon>
        <taxon>Pseudomonadati</taxon>
        <taxon>Pseudomonadota</taxon>
        <taxon>Betaproteobacteria</taxon>
        <taxon>Burkholderiales</taxon>
        <taxon>Alcaligenaceae</taxon>
        <taxon>Bordetella</taxon>
    </lineage>
</organism>
<evidence type="ECO:0000256" key="2">
    <source>
        <dbReference type="ARBA" id="ARBA00023125"/>
    </source>
</evidence>
<dbReference type="PANTHER" id="PTHR30146">
    <property type="entry name" value="LACI-RELATED TRANSCRIPTIONAL REPRESSOR"/>
    <property type="match status" value="1"/>
</dbReference>
<dbReference type="GO" id="GO:0003700">
    <property type="term" value="F:DNA-binding transcription factor activity"/>
    <property type="evidence" value="ECO:0007669"/>
    <property type="project" value="TreeGrafter"/>
</dbReference>
<dbReference type="InterPro" id="IPR000843">
    <property type="entry name" value="HTH_LacI"/>
</dbReference>
<proteinExistence type="predicted"/>
<keyword evidence="2" id="KW-0238">DNA-binding</keyword>
<dbReference type="AlphaFoldDB" id="A0AAN1VEX8"/>
<reference evidence="6" key="1">
    <citation type="submission" date="2017-10" db="EMBL/GenBank/DDBJ databases">
        <title>Whole genome sequencing of various Bordetella species.</title>
        <authorList>
            <person name="Weigand M.R."/>
            <person name="Loparev V."/>
            <person name="Peng Y."/>
            <person name="Bowden K.E."/>
            <person name="Tondella M.L."/>
            <person name="Williams M.M."/>
        </authorList>
    </citation>
    <scope>NUCLEOTIDE SEQUENCE [LARGE SCALE GENOMIC DNA]</scope>
    <source>
        <strain evidence="6">H720</strain>
    </source>
</reference>
<dbReference type="CDD" id="cd06278">
    <property type="entry name" value="PBP1_LacI-like"/>
    <property type="match status" value="1"/>
</dbReference>
<feature type="domain" description="HTH lacI-type" evidence="4">
    <location>
        <begin position="11"/>
        <end position="65"/>
    </location>
</feature>
<dbReference type="RefSeq" id="WP_048939848.1">
    <property type="nucleotide sequence ID" value="NZ_CP012077.1"/>
</dbReference>
<dbReference type="SMART" id="SM00354">
    <property type="entry name" value="HTH_LACI"/>
    <property type="match status" value="1"/>
</dbReference>
<accession>A0AAN1VEX8</accession>